<evidence type="ECO:0000313" key="7">
    <source>
        <dbReference type="EMBL" id="OAV87743.1"/>
    </source>
</evidence>
<evidence type="ECO:0008006" key="10">
    <source>
        <dbReference type="Google" id="ProtNLM"/>
    </source>
</evidence>
<reference evidence="7" key="2">
    <citation type="submission" date="2016-05" db="EMBL/GenBank/DDBJ databases">
        <title>Comparative analysis highlights variable genome content of wheat rusts and divergence of the mating loci.</title>
        <authorList>
            <person name="Cuomo C.A."/>
            <person name="Bakkeren G."/>
            <person name="Szabo L."/>
            <person name="Khalil H."/>
            <person name="Joly D."/>
            <person name="Goldberg J."/>
            <person name="Young S."/>
            <person name="Zeng Q."/>
            <person name="Fellers J."/>
        </authorList>
    </citation>
    <scope>NUCLEOTIDE SEQUENCE [LARGE SCALE GENOMIC DNA]</scope>
    <source>
        <strain evidence="7">1-1 BBBD Race 1</strain>
    </source>
</reference>
<dbReference type="FunFam" id="1.20.1250.20:FF:000013">
    <property type="entry name" value="MFS general substrate transporter"/>
    <property type="match status" value="1"/>
</dbReference>
<evidence type="ECO:0000313" key="9">
    <source>
        <dbReference type="Proteomes" id="UP000005240"/>
    </source>
</evidence>
<dbReference type="GO" id="GO:0016020">
    <property type="term" value="C:membrane"/>
    <property type="evidence" value="ECO:0007669"/>
    <property type="project" value="UniProtKB-SubCell"/>
</dbReference>
<dbReference type="InterPro" id="IPR036259">
    <property type="entry name" value="MFS_trans_sf"/>
</dbReference>
<dbReference type="SUPFAM" id="SSF103473">
    <property type="entry name" value="MFS general substrate transporter"/>
    <property type="match status" value="1"/>
</dbReference>
<protein>
    <recommendedName>
        <fullName evidence="10">Major facilitator superfamily (MFS) profile domain-containing protein</fullName>
    </recommendedName>
</protein>
<dbReference type="Proteomes" id="UP000005240">
    <property type="component" value="Unassembled WGS sequence"/>
</dbReference>
<dbReference type="OrthoDB" id="2502798at2759"/>
<keyword evidence="4 6" id="KW-1133">Transmembrane helix</keyword>
<dbReference type="PANTHER" id="PTHR43791:SF85">
    <property type="entry name" value="TRANSPORTER, PUTATIVE (AFU_ORTHOLOGUE AFUA_6G00710)-RELATED"/>
    <property type="match status" value="1"/>
</dbReference>
<feature type="transmembrane region" description="Helical" evidence="6">
    <location>
        <begin position="281"/>
        <end position="302"/>
    </location>
</feature>
<dbReference type="InterPro" id="IPR011701">
    <property type="entry name" value="MFS"/>
</dbReference>
<evidence type="ECO:0000256" key="5">
    <source>
        <dbReference type="ARBA" id="ARBA00023136"/>
    </source>
</evidence>
<evidence type="ECO:0000313" key="8">
    <source>
        <dbReference type="EnsemblFungi" id="PTTG_02151-t43_1-p1"/>
    </source>
</evidence>
<keyword evidence="2" id="KW-0813">Transport</keyword>
<feature type="transmembrane region" description="Helical" evidence="6">
    <location>
        <begin position="106"/>
        <end position="127"/>
    </location>
</feature>
<reference evidence="8 9" key="3">
    <citation type="journal article" date="2017" name="G3 (Bethesda)">
        <title>Comparative analysis highlights variable genome content of wheat rusts and divergence of the mating loci.</title>
        <authorList>
            <person name="Cuomo C.A."/>
            <person name="Bakkeren G."/>
            <person name="Khalil H.B."/>
            <person name="Panwar V."/>
            <person name="Joly D."/>
            <person name="Linning R."/>
            <person name="Sakthikumar S."/>
            <person name="Song X."/>
            <person name="Adiconis X."/>
            <person name="Fan L."/>
            <person name="Goldberg J.M."/>
            <person name="Levin J.Z."/>
            <person name="Young S."/>
            <person name="Zeng Q."/>
            <person name="Anikster Y."/>
            <person name="Bruce M."/>
            <person name="Wang M."/>
            <person name="Yin C."/>
            <person name="McCallum B."/>
            <person name="Szabo L.J."/>
            <person name="Hulbert S."/>
            <person name="Chen X."/>
            <person name="Fellers J.P."/>
        </authorList>
    </citation>
    <scope>NUCLEOTIDE SEQUENCE</scope>
    <source>
        <strain evidence="8">isolate 1-1 / race 1 (BBBD)</strain>
        <strain evidence="9">Isolate 1-1 / race 1 (BBBD)</strain>
    </source>
</reference>
<reference evidence="8" key="4">
    <citation type="submission" date="2025-05" db="UniProtKB">
        <authorList>
            <consortium name="EnsemblFungi"/>
        </authorList>
    </citation>
    <scope>IDENTIFICATION</scope>
    <source>
        <strain evidence="8">isolate 1-1 / race 1 (BBBD)</strain>
    </source>
</reference>
<keyword evidence="5 6" id="KW-0472">Membrane</keyword>
<feature type="transmembrane region" description="Helical" evidence="6">
    <location>
        <begin position="342"/>
        <end position="363"/>
    </location>
</feature>
<dbReference type="Gene3D" id="1.20.1250.20">
    <property type="entry name" value="MFS general substrate transporter like domains"/>
    <property type="match status" value="2"/>
</dbReference>
<gene>
    <name evidence="7" type="ORF">PTTG_02151</name>
</gene>
<feature type="transmembrane region" description="Helical" evidence="6">
    <location>
        <begin position="308"/>
        <end position="330"/>
    </location>
</feature>
<keyword evidence="3 6" id="KW-0812">Transmembrane</keyword>
<dbReference type="Pfam" id="PF07690">
    <property type="entry name" value="MFS_1"/>
    <property type="match status" value="2"/>
</dbReference>
<dbReference type="EMBL" id="ADAS02000292">
    <property type="protein sequence ID" value="OAV87743.1"/>
    <property type="molecule type" value="Genomic_DNA"/>
</dbReference>
<evidence type="ECO:0000256" key="4">
    <source>
        <dbReference type="ARBA" id="ARBA00022989"/>
    </source>
</evidence>
<evidence type="ECO:0000256" key="6">
    <source>
        <dbReference type="SAM" id="Phobius"/>
    </source>
</evidence>
<organism evidence="7">
    <name type="scientific">Puccinia triticina (isolate 1-1 / race 1 (BBBD))</name>
    <name type="common">Brown leaf rust fungus</name>
    <dbReference type="NCBI Taxonomy" id="630390"/>
    <lineage>
        <taxon>Eukaryota</taxon>
        <taxon>Fungi</taxon>
        <taxon>Dikarya</taxon>
        <taxon>Basidiomycota</taxon>
        <taxon>Pucciniomycotina</taxon>
        <taxon>Pucciniomycetes</taxon>
        <taxon>Pucciniales</taxon>
        <taxon>Pucciniaceae</taxon>
        <taxon>Puccinia</taxon>
    </lineage>
</organism>
<feature type="transmembrane region" description="Helical" evidence="6">
    <location>
        <begin position="34"/>
        <end position="55"/>
    </location>
</feature>
<dbReference type="EnsemblFungi" id="PTTG_02151-t43_1">
    <property type="protein sequence ID" value="PTTG_02151-t43_1-p1"/>
    <property type="gene ID" value="PTTG_02151"/>
</dbReference>
<evidence type="ECO:0000256" key="1">
    <source>
        <dbReference type="ARBA" id="ARBA00004141"/>
    </source>
</evidence>
<keyword evidence="9" id="KW-1185">Reference proteome</keyword>
<feature type="transmembrane region" description="Helical" evidence="6">
    <location>
        <begin position="79"/>
        <end position="99"/>
    </location>
</feature>
<dbReference type="PANTHER" id="PTHR43791">
    <property type="entry name" value="PERMEASE-RELATED"/>
    <property type="match status" value="1"/>
</dbReference>
<dbReference type="GO" id="GO:0022857">
    <property type="term" value="F:transmembrane transporter activity"/>
    <property type="evidence" value="ECO:0007669"/>
    <property type="project" value="InterPro"/>
</dbReference>
<reference evidence="7" key="1">
    <citation type="submission" date="2009-11" db="EMBL/GenBank/DDBJ databases">
        <authorList>
            <consortium name="The Broad Institute Genome Sequencing Platform"/>
            <person name="Ward D."/>
            <person name="Feldgarden M."/>
            <person name="Earl A."/>
            <person name="Young S.K."/>
            <person name="Zeng Q."/>
            <person name="Koehrsen M."/>
            <person name="Alvarado L."/>
            <person name="Berlin A."/>
            <person name="Bochicchio J."/>
            <person name="Borenstein D."/>
            <person name="Chapman S.B."/>
            <person name="Chen Z."/>
            <person name="Engels R."/>
            <person name="Freedman E."/>
            <person name="Gellesch M."/>
            <person name="Goldberg J."/>
            <person name="Griggs A."/>
            <person name="Gujja S."/>
            <person name="Heilman E."/>
            <person name="Heiman D."/>
            <person name="Hepburn T."/>
            <person name="Howarth C."/>
            <person name="Jen D."/>
            <person name="Larson L."/>
            <person name="Lewis B."/>
            <person name="Mehta T."/>
            <person name="Park D."/>
            <person name="Pearson M."/>
            <person name="Roberts A."/>
            <person name="Saif S."/>
            <person name="Shea T."/>
            <person name="Shenoy N."/>
            <person name="Sisk P."/>
            <person name="Stolte C."/>
            <person name="Sykes S."/>
            <person name="Thomson T."/>
            <person name="Walk T."/>
            <person name="White J."/>
            <person name="Yandava C."/>
            <person name="Izard J."/>
            <person name="Baranova O.V."/>
            <person name="Blanton J.M."/>
            <person name="Tanner A.C."/>
            <person name="Dewhirst F.E."/>
            <person name="Haas B."/>
            <person name="Nusbaum C."/>
            <person name="Birren B."/>
        </authorList>
    </citation>
    <scope>NUCLEOTIDE SEQUENCE [LARGE SCALE GENOMIC DNA]</scope>
    <source>
        <strain evidence="7">1-1 BBBD Race 1</strain>
    </source>
</reference>
<sequence length="452" mass="50020">MTNEEEKAIKTRKAIDLKEKSEISDASTSLERRALLKLDLFIMPMVISCFFFSYLDRSNLGNVRIVGLQKDLQMSDYDFSMALTVTFIPYILVELPAMLTMRRIGAGVQIPLTVILWGLVTFLHGFVKSYSGLLVARFFLGLVEGGLYPGLVLYLSMFYTNTMCLSGVASGLLTYAIVKLDGQKRDDQPRFLAILDENHPAKSTSQQVWEAFKSPRVVMLSIAQFASANNIASLAYFTPTIIHSFGYSPTATQLYSVPPLSLAFVTVLGVSYLSDRFQARGMATICCATVSAVGFAVFYASSDYRVRYGSLFICSPGAYAVMPTLSAWASNNSEPYKRKASTIGLGSMSGAMGSLLSAWIFVLGRPPRYHLLTGLSLAFGGILIIVGILNMIWLGHAQRNKLYKRNKLLEKFTIHNLEGSATQVESGQDQDLLSAQSWDHLGDQHPDFKYTY</sequence>
<accession>A0A180G773</accession>
<evidence type="ECO:0000256" key="2">
    <source>
        <dbReference type="ARBA" id="ARBA00022448"/>
    </source>
</evidence>
<feature type="transmembrane region" description="Helical" evidence="6">
    <location>
        <begin position="217"/>
        <end position="237"/>
    </location>
</feature>
<comment type="subcellular location">
    <subcellularLocation>
        <location evidence="1">Membrane</location>
        <topology evidence="1">Multi-pass membrane protein</topology>
    </subcellularLocation>
</comment>
<feature type="transmembrane region" description="Helical" evidence="6">
    <location>
        <begin position="147"/>
        <end position="178"/>
    </location>
</feature>
<feature type="transmembrane region" description="Helical" evidence="6">
    <location>
        <begin position="257"/>
        <end position="274"/>
    </location>
</feature>
<dbReference type="VEuPathDB" id="FungiDB:PTTG_02151"/>
<feature type="transmembrane region" description="Helical" evidence="6">
    <location>
        <begin position="369"/>
        <end position="395"/>
    </location>
</feature>
<evidence type="ECO:0000256" key="3">
    <source>
        <dbReference type="ARBA" id="ARBA00022692"/>
    </source>
</evidence>
<dbReference type="AlphaFoldDB" id="A0A180G773"/>
<proteinExistence type="predicted"/>
<name>A0A180G773_PUCT1</name>